<protein>
    <submittedName>
        <fullName evidence="2">Uncharacterized protein</fullName>
    </submittedName>
</protein>
<name>A0A0U1KW19_9FIRM</name>
<dbReference type="RefSeq" id="WP_021167433.1">
    <property type="nucleotide sequence ID" value="NZ_CTRP01000004.1"/>
</dbReference>
<dbReference type="EMBL" id="CTRP01000004">
    <property type="protein sequence ID" value="CQR71329.1"/>
    <property type="molecule type" value="Genomic_DNA"/>
</dbReference>
<evidence type="ECO:0000313" key="3">
    <source>
        <dbReference type="Proteomes" id="UP000049855"/>
    </source>
</evidence>
<accession>A0A0U1KW19</accession>
<dbReference type="AlphaFoldDB" id="A0A0U1KW19"/>
<dbReference type="Proteomes" id="UP000049855">
    <property type="component" value="Unassembled WGS sequence"/>
</dbReference>
<feature type="region of interest" description="Disordered" evidence="1">
    <location>
        <begin position="1"/>
        <end position="52"/>
    </location>
</feature>
<proteinExistence type="predicted"/>
<sequence length="52" mass="6137">MDRKHPDRINDLFKQDIKANSRKVTFGDPKYNSNRDSAKEKNTQSKPYLPDK</sequence>
<keyword evidence="3" id="KW-1185">Reference proteome</keyword>
<organism evidence="2 3">
    <name type="scientific">Sporomusa ovata</name>
    <dbReference type="NCBI Taxonomy" id="2378"/>
    <lineage>
        <taxon>Bacteria</taxon>
        <taxon>Bacillati</taxon>
        <taxon>Bacillota</taxon>
        <taxon>Negativicutes</taxon>
        <taxon>Selenomonadales</taxon>
        <taxon>Sporomusaceae</taxon>
        <taxon>Sporomusa</taxon>
    </lineage>
</organism>
<gene>
    <name evidence="2" type="ORF">SpAn4DRAFT_3834</name>
</gene>
<evidence type="ECO:0000313" key="2">
    <source>
        <dbReference type="EMBL" id="CQR71329.1"/>
    </source>
</evidence>
<feature type="compositionally biased region" description="Basic and acidic residues" evidence="1">
    <location>
        <begin position="1"/>
        <end position="19"/>
    </location>
</feature>
<feature type="compositionally biased region" description="Basic and acidic residues" evidence="1">
    <location>
        <begin position="36"/>
        <end position="52"/>
    </location>
</feature>
<evidence type="ECO:0000256" key="1">
    <source>
        <dbReference type="SAM" id="MobiDB-lite"/>
    </source>
</evidence>
<reference evidence="3" key="1">
    <citation type="submission" date="2015-03" db="EMBL/GenBank/DDBJ databases">
        <authorList>
            <person name="Nijsse Bart"/>
        </authorList>
    </citation>
    <scope>NUCLEOTIDE SEQUENCE [LARGE SCALE GENOMIC DNA]</scope>
</reference>